<evidence type="ECO:0000259" key="9">
    <source>
        <dbReference type="PROSITE" id="PS52029"/>
    </source>
</evidence>
<comment type="pathway">
    <text evidence="1 7">Cell wall biogenesis; peptidoglycan biosynthesis.</text>
</comment>
<dbReference type="InterPro" id="IPR005490">
    <property type="entry name" value="LD_TPept_cat_dom"/>
</dbReference>
<dbReference type="SUPFAM" id="SSF141523">
    <property type="entry name" value="L,D-transpeptidase catalytic domain-like"/>
    <property type="match status" value="1"/>
</dbReference>
<keyword evidence="6 7" id="KW-0961">Cell wall biogenesis/degradation</keyword>
<evidence type="ECO:0000256" key="2">
    <source>
        <dbReference type="ARBA" id="ARBA00005992"/>
    </source>
</evidence>
<dbReference type="PROSITE" id="PS52029">
    <property type="entry name" value="LD_TPASE"/>
    <property type="match status" value="1"/>
</dbReference>
<evidence type="ECO:0000256" key="8">
    <source>
        <dbReference type="SAM" id="MobiDB-lite"/>
    </source>
</evidence>
<organism evidence="10 11">
    <name type="scientific">Sphingomonas sanguinis</name>
    <dbReference type="NCBI Taxonomy" id="33051"/>
    <lineage>
        <taxon>Bacteria</taxon>
        <taxon>Pseudomonadati</taxon>
        <taxon>Pseudomonadota</taxon>
        <taxon>Alphaproteobacteria</taxon>
        <taxon>Sphingomonadales</taxon>
        <taxon>Sphingomonadaceae</taxon>
        <taxon>Sphingomonas</taxon>
    </lineage>
</organism>
<feature type="compositionally biased region" description="Pro residues" evidence="8">
    <location>
        <begin position="47"/>
        <end position="56"/>
    </location>
</feature>
<accession>A0ABU5LL90</accession>
<dbReference type="Pfam" id="PF03734">
    <property type="entry name" value="YkuD"/>
    <property type="match status" value="1"/>
</dbReference>
<feature type="domain" description="L,D-TPase catalytic" evidence="9">
    <location>
        <begin position="90"/>
        <end position="198"/>
    </location>
</feature>
<dbReference type="PANTHER" id="PTHR30582:SF2">
    <property type="entry name" value="L,D-TRANSPEPTIDASE YCIB-RELATED"/>
    <property type="match status" value="1"/>
</dbReference>
<evidence type="ECO:0000256" key="6">
    <source>
        <dbReference type="ARBA" id="ARBA00023316"/>
    </source>
</evidence>
<protein>
    <submittedName>
        <fullName evidence="10">L,D-transpeptidase family protein</fullName>
    </submittedName>
</protein>
<evidence type="ECO:0000313" key="11">
    <source>
        <dbReference type="Proteomes" id="UP001292182"/>
    </source>
</evidence>
<dbReference type="RefSeq" id="WP_322537998.1">
    <property type="nucleotide sequence ID" value="NZ_JAOBTW010000001.1"/>
</dbReference>
<reference evidence="11" key="1">
    <citation type="submission" date="2023-07" db="EMBL/GenBank/DDBJ databases">
        <title>Whole genome sequence analysis of rice epiphytic Sphingomonas sanguinis OsEp_Plm_15B2.</title>
        <authorList>
            <person name="Sahu K.P."/>
            <person name="Asharani P."/>
            <person name="Reddy B."/>
            <person name="Kumar A."/>
        </authorList>
    </citation>
    <scope>NUCLEOTIDE SEQUENCE [LARGE SCALE GENOMIC DNA]</scope>
    <source>
        <strain evidence="11">OsEp_Plm_15B2</strain>
    </source>
</reference>
<evidence type="ECO:0000256" key="1">
    <source>
        <dbReference type="ARBA" id="ARBA00004752"/>
    </source>
</evidence>
<keyword evidence="4 7" id="KW-0133">Cell shape</keyword>
<dbReference type="InterPro" id="IPR038063">
    <property type="entry name" value="Transpep_catalytic_dom"/>
</dbReference>
<feature type="active site" description="Proton donor/acceptor" evidence="7">
    <location>
        <position position="161"/>
    </location>
</feature>
<evidence type="ECO:0000256" key="5">
    <source>
        <dbReference type="ARBA" id="ARBA00022984"/>
    </source>
</evidence>
<dbReference type="EMBL" id="JAOBTW010000001">
    <property type="protein sequence ID" value="MDZ7280480.1"/>
    <property type="molecule type" value="Genomic_DNA"/>
</dbReference>
<dbReference type="PANTHER" id="PTHR30582">
    <property type="entry name" value="L,D-TRANSPEPTIDASE"/>
    <property type="match status" value="1"/>
</dbReference>
<keyword evidence="11" id="KW-1185">Reference proteome</keyword>
<gene>
    <name evidence="10" type="ORF">N4G62_00380</name>
</gene>
<dbReference type="Gene3D" id="2.40.440.10">
    <property type="entry name" value="L,D-transpeptidase catalytic domain-like"/>
    <property type="match status" value="1"/>
</dbReference>
<evidence type="ECO:0000313" key="10">
    <source>
        <dbReference type="EMBL" id="MDZ7280480.1"/>
    </source>
</evidence>
<keyword evidence="3" id="KW-0808">Transferase</keyword>
<evidence type="ECO:0000256" key="4">
    <source>
        <dbReference type="ARBA" id="ARBA00022960"/>
    </source>
</evidence>
<dbReference type="InterPro" id="IPR050979">
    <property type="entry name" value="LD-transpeptidase"/>
</dbReference>
<dbReference type="Proteomes" id="UP001292182">
    <property type="component" value="Unassembled WGS sequence"/>
</dbReference>
<comment type="caution">
    <text evidence="10">The sequence shown here is derived from an EMBL/GenBank/DDBJ whole genome shotgun (WGS) entry which is preliminary data.</text>
</comment>
<feature type="active site" description="Nucleophile" evidence="7">
    <location>
        <position position="174"/>
    </location>
</feature>
<feature type="region of interest" description="Disordered" evidence="8">
    <location>
        <begin position="33"/>
        <end position="56"/>
    </location>
</feature>
<evidence type="ECO:0000256" key="3">
    <source>
        <dbReference type="ARBA" id="ARBA00022679"/>
    </source>
</evidence>
<evidence type="ECO:0000256" key="7">
    <source>
        <dbReference type="PROSITE-ProRule" id="PRU01373"/>
    </source>
</evidence>
<sequence>MRALQLLAGAILLGAVGGGVMLARHASREEAPKPVIAAPRPAASPLTPVPAPSPSPTPAPFVVRRILDLKGPLKHGDFVWDESGAPSGPIVITVDLTAQVVSIFRDGYEIGTAAIIYGADNMPTPLGVFPILQKDADHVSNLYDAPMPYMLRLTNDGVAIHASDVRYGNATHGCIGVPTGFAKKLFAATSLGDRVIVTSGKTMALGQSILG</sequence>
<comment type="similarity">
    <text evidence="2">Belongs to the YkuD family.</text>
</comment>
<dbReference type="CDD" id="cd16913">
    <property type="entry name" value="YkuD_like"/>
    <property type="match status" value="1"/>
</dbReference>
<name>A0ABU5LL90_9SPHN</name>
<proteinExistence type="inferred from homology"/>
<keyword evidence="5 7" id="KW-0573">Peptidoglycan synthesis</keyword>